<proteinExistence type="predicted"/>
<dbReference type="Proteomes" id="UP000265618">
    <property type="component" value="Unassembled WGS sequence"/>
</dbReference>
<dbReference type="AlphaFoldDB" id="A0A9K3D0P4"/>
<name>A0A9K3D0P4_9EUKA</name>
<organism evidence="1 2">
    <name type="scientific">Kipferlia bialata</name>
    <dbReference type="NCBI Taxonomy" id="797122"/>
    <lineage>
        <taxon>Eukaryota</taxon>
        <taxon>Metamonada</taxon>
        <taxon>Carpediemonas-like organisms</taxon>
        <taxon>Kipferlia</taxon>
    </lineage>
</organism>
<reference evidence="1 2" key="1">
    <citation type="journal article" date="2018" name="PLoS ONE">
        <title>The draft genome of Kipferlia bialata reveals reductive genome evolution in fornicate parasites.</title>
        <authorList>
            <person name="Tanifuji G."/>
            <person name="Takabayashi S."/>
            <person name="Kume K."/>
            <person name="Takagi M."/>
            <person name="Nakayama T."/>
            <person name="Kamikawa R."/>
            <person name="Inagaki Y."/>
            <person name="Hashimoto T."/>
        </authorList>
    </citation>
    <scope>NUCLEOTIDE SEQUENCE [LARGE SCALE GENOMIC DNA]</scope>
    <source>
        <strain evidence="1">NY0173</strain>
    </source>
</reference>
<keyword evidence="2" id="KW-1185">Reference proteome</keyword>
<gene>
    <name evidence="1" type="ORF">KIPB_007135</name>
</gene>
<comment type="caution">
    <text evidence="1">The sequence shown here is derived from an EMBL/GenBank/DDBJ whole genome shotgun (WGS) entry which is preliminary data.</text>
</comment>
<evidence type="ECO:0000313" key="2">
    <source>
        <dbReference type="Proteomes" id="UP000265618"/>
    </source>
</evidence>
<accession>A0A9K3D0P4</accession>
<evidence type="ECO:0000313" key="1">
    <source>
        <dbReference type="EMBL" id="GIQ85465.1"/>
    </source>
</evidence>
<sequence length="250" mass="26280">MGLLEPSLRGIMLYQSTLIAAYRAAVADAVATILKRGSLVLGRMIESADMMSVSRAPAIMFAPKSVPSLTSVLLSSTGADDVQLPITTGITAARTISALMRADMSQSGGCSNTGSIGVGGVARGLSSAHAYLCAAIPMLAMMRQGSQDIAEACREMCLCLGKSEAESRQATQLSLAMQAAIPYFSDPLPGCFFIRWAMAVFPQGRRETLLTPGTEEQGGRLVPSWAMASVAIASVDTSVTQHLRETLQSK</sequence>
<dbReference type="EMBL" id="BDIP01001955">
    <property type="protein sequence ID" value="GIQ85465.1"/>
    <property type="molecule type" value="Genomic_DNA"/>
</dbReference>
<protein>
    <submittedName>
        <fullName evidence="1">Uncharacterized protein</fullName>
    </submittedName>
</protein>